<dbReference type="GO" id="GO:0005524">
    <property type="term" value="F:ATP binding"/>
    <property type="evidence" value="ECO:0007669"/>
    <property type="project" value="UniProtKB-KW"/>
</dbReference>
<dbReference type="PANTHER" id="PTHR24220">
    <property type="entry name" value="IMPORT ATP-BINDING PROTEIN"/>
    <property type="match status" value="1"/>
</dbReference>
<accession>A0ABP9SBZ9</accession>
<dbReference type="PANTHER" id="PTHR24220:SF685">
    <property type="entry name" value="ABC TRANSPORTER RELATED"/>
    <property type="match status" value="1"/>
</dbReference>
<proteinExistence type="predicted"/>
<dbReference type="Gene3D" id="3.40.50.300">
    <property type="entry name" value="P-loop containing nucleotide triphosphate hydrolases"/>
    <property type="match status" value="1"/>
</dbReference>
<evidence type="ECO:0000256" key="1">
    <source>
        <dbReference type="ARBA" id="ARBA00022448"/>
    </source>
</evidence>
<gene>
    <name evidence="5" type="ORF">GCM10023346_19280</name>
</gene>
<organism evidence="5 6">
    <name type="scientific">Arthrobacter gyeryongensis</name>
    <dbReference type="NCBI Taxonomy" id="1650592"/>
    <lineage>
        <taxon>Bacteria</taxon>
        <taxon>Bacillati</taxon>
        <taxon>Actinomycetota</taxon>
        <taxon>Actinomycetes</taxon>
        <taxon>Micrococcales</taxon>
        <taxon>Micrococcaceae</taxon>
        <taxon>Arthrobacter</taxon>
    </lineage>
</organism>
<dbReference type="CDD" id="cd03255">
    <property type="entry name" value="ABC_MJ0796_LolCDE_FtsE"/>
    <property type="match status" value="1"/>
</dbReference>
<dbReference type="RefSeq" id="WP_345449124.1">
    <property type="nucleotide sequence ID" value="NZ_BAABKK010000011.1"/>
</dbReference>
<evidence type="ECO:0000259" key="4">
    <source>
        <dbReference type="PROSITE" id="PS50893"/>
    </source>
</evidence>
<dbReference type="Pfam" id="PF00005">
    <property type="entry name" value="ABC_tran"/>
    <property type="match status" value="1"/>
</dbReference>
<dbReference type="Proteomes" id="UP001500200">
    <property type="component" value="Unassembled WGS sequence"/>
</dbReference>
<dbReference type="PROSITE" id="PS00211">
    <property type="entry name" value="ABC_TRANSPORTER_1"/>
    <property type="match status" value="1"/>
</dbReference>
<dbReference type="InterPro" id="IPR027417">
    <property type="entry name" value="P-loop_NTPase"/>
</dbReference>
<keyword evidence="6" id="KW-1185">Reference proteome</keyword>
<reference evidence="6" key="1">
    <citation type="journal article" date="2019" name="Int. J. Syst. Evol. Microbiol.">
        <title>The Global Catalogue of Microorganisms (GCM) 10K type strain sequencing project: providing services to taxonomists for standard genome sequencing and annotation.</title>
        <authorList>
            <consortium name="The Broad Institute Genomics Platform"/>
            <consortium name="The Broad Institute Genome Sequencing Center for Infectious Disease"/>
            <person name="Wu L."/>
            <person name="Ma J."/>
        </authorList>
    </citation>
    <scope>NUCLEOTIDE SEQUENCE [LARGE SCALE GENOMIC DNA]</scope>
    <source>
        <strain evidence="6">JCM 18514</strain>
    </source>
</reference>
<keyword evidence="1" id="KW-0813">Transport</keyword>
<feature type="domain" description="ABC transporter" evidence="4">
    <location>
        <begin position="8"/>
        <end position="249"/>
    </location>
</feature>
<dbReference type="PROSITE" id="PS50893">
    <property type="entry name" value="ABC_TRANSPORTER_2"/>
    <property type="match status" value="1"/>
</dbReference>
<dbReference type="InterPro" id="IPR015854">
    <property type="entry name" value="ABC_transpr_LolD-like"/>
</dbReference>
<dbReference type="InterPro" id="IPR017871">
    <property type="entry name" value="ABC_transporter-like_CS"/>
</dbReference>
<protein>
    <submittedName>
        <fullName evidence="5">ABC transporter ATP-binding protein</fullName>
    </submittedName>
</protein>
<dbReference type="InterPro" id="IPR003593">
    <property type="entry name" value="AAA+_ATPase"/>
</dbReference>
<keyword evidence="3 5" id="KW-0067">ATP-binding</keyword>
<evidence type="ECO:0000256" key="2">
    <source>
        <dbReference type="ARBA" id="ARBA00022741"/>
    </source>
</evidence>
<evidence type="ECO:0000313" key="6">
    <source>
        <dbReference type="Proteomes" id="UP001500200"/>
    </source>
</evidence>
<comment type="caution">
    <text evidence="5">The sequence shown here is derived from an EMBL/GenBank/DDBJ whole genome shotgun (WGS) entry which is preliminary data.</text>
</comment>
<dbReference type="SUPFAM" id="SSF52540">
    <property type="entry name" value="P-loop containing nucleoside triphosphate hydrolases"/>
    <property type="match status" value="1"/>
</dbReference>
<dbReference type="InterPro" id="IPR003439">
    <property type="entry name" value="ABC_transporter-like_ATP-bd"/>
</dbReference>
<evidence type="ECO:0000256" key="3">
    <source>
        <dbReference type="ARBA" id="ARBA00022840"/>
    </source>
</evidence>
<dbReference type="EMBL" id="BAABKK010000011">
    <property type="protein sequence ID" value="GAA5193706.1"/>
    <property type="molecule type" value="Genomic_DNA"/>
</dbReference>
<sequence>MTNNFPAISLKSVRRHYDDGAGNEKAALDIAELEIQPGKLVAIIGPSGSGKSTLLQLVGGIDSPTAGCIDVAGLRVSGMDEKQKTIFRRENVGFIFQAFHLVPSMTVVENTALSSIVSGQRGFRWRADALVLLEQLGLFEYADRFPDQLSGGQRQRVAVARALFGAPSVVLADEPTGSLDSRNRDIVLRLIRDAIGGDRRTSGLMVTHDPYAASYADRIIALRDGTIIDQLDLNAPHQEGDAHHNERVREWFAATSL</sequence>
<keyword evidence="2" id="KW-0547">Nucleotide-binding</keyword>
<name>A0ABP9SBZ9_9MICC</name>
<dbReference type="InterPro" id="IPR017911">
    <property type="entry name" value="MacB-like_ATP-bd"/>
</dbReference>
<dbReference type="SMART" id="SM00382">
    <property type="entry name" value="AAA"/>
    <property type="match status" value="1"/>
</dbReference>
<evidence type="ECO:0000313" key="5">
    <source>
        <dbReference type="EMBL" id="GAA5193706.1"/>
    </source>
</evidence>